<organism evidence="1 2">
    <name type="scientific">Iphiclides podalirius</name>
    <name type="common">scarce swallowtail</name>
    <dbReference type="NCBI Taxonomy" id="110791"/>
    <lineage>
        <taxon>Eukaryota</taxon>
        <taxon>Metazoa</taxon>
        <taxon>Ecdysozoa</taxon>
        <taxon>Arthropoda</taxon>
        <taxon>Hexapoda</taxon>
        <taxon>Insecta</taxon>
        <taxon>Pterygota</taxon>
        <taxon>Neoptera</taxon>
        <taxon>Endopterygota</taxon>
        <taxon>Lepidoptera</taxon>
        <taxon>Glossata</taxon>
        <taxon>Ditrysia</taxon>
        <taxon>Papilionoidea</taxon>
        <taxon>Papilionidae</taxon>
        <taxon>Papilioninae</taxon>
        <taxon>Iphiclides</taxon>
    </lineage>
</organism>
<protein>
    <submittedName>
        <fullName evidence="1">Uncharacterized protein</fullName>
    </submittedName>
</protein>
<accession>A0ABN8HSJ8</accession>
<feature type="non-terminal residue" evidence="1">
    <location>
        <position position="154"/>
    </location>
</feature>
<sequence length="154" mass="17515">MRLIPAESTHDLRVDKDRPVDVIKPLKNATDPNGKVPRIRRHLPIKKRRAENKPSLTGQSPLRNIMQWNTDPRVPRQNIIGTSISPGVPLYARYSPCNVIPNQPTYSPYPVPASAVMHQNHPSTSCFVSSAALRNPIQKPNNLRNHHRYDPCFY</sequence>
<reference evidence="1" key="1">
    <citation type="submission" date="2022-03" db="EMBL/GenBank/DDBJ databases">
        <authorList>
            <person name="Martin H S."/>
        </authorList>
    </citation>
    <scope>NUCLEOTIDE SEQUENCE</scope>
</reference>
<proteinExistence type="predicted"/>
<gene>
    <name evidence="1" type="ORF">IPOD504_LOCUS2648</name>
</gene>
<evidence type="ECO:0000313" key="2">
    <source>
        <dbReference type="Proteomes" id="UP000837857"/>
    </source>
</evidence>
<keyword evidence="2" id="KW-1185">Reference proteome</keyword>
<dbReference type="EMBL" id="OW152824">
    <property type="protein sequence ID" value="CAH2040555.1"/>
    <property type="molecule type" value="Genomic_DNA"/>
</dbReference>
<dbReference type="Proteomes" id="UP000837857">
    <property type="component" value="Chromosome 12"/>
</dbReference>
<name>A0ABN8HSJ8_9NEOP</name>
<evidence type="ECO:0000313" key="1">
    <source>
        <dbReference type="EMBL" id="CAH2040555.1"/>
    </source>
</evidence>